<dbReference type="RefSeq" id="XP_060416014.1">
    <property type="nucleotide sequence ID" value="XM_060550836.1"/>
</dbReference>
<sequence>MLVSVAVLALLQSTRPALFPTLVGGQASTLYLFKPRRGPLCRENGKWGRRDLYVPPSIASQSFSSRPITLEVVSLAKSLQRVKERSTGSPRFQW</sequence>
<organism evidence="2 3">
    <name type="scientific">Colletotrichum navitas</name>
    <dbReference type="NCBI Taxonomy" id="681940"/>
    <lineage>
        <taxon>Eukaryota</taxon>
        <taxon>Fungi</taxon>
        <taxon>Dikarya</taxon>
        <taxon>Ascomycota</taxon>
        <taxon>Pezizomycotina</taxon>
        <taxon>Sordariomycetes</taxon>
        <taxon>Hypocreomycetidae</taxon>
        <taxon>Glomerellales</taxon>
        <taxon>Glomerellaceae</taxon>
        <taxon>Colletotrichum</taxon>
        <taxon>Colletotrichum graminicola species complex</taxon>
    </lineage>
</organism>
<evidence type="ECO:0000313" key="2">
    <source>
        <dbReference type="EMBL" id="KAK1594895.1"/>
    </source>
</evidence>
<dbReference type="Proteomes" id="UP001230504">
    <property type="component" value="Unassembled WGS sequence"/>
</dbReference>
<evidence type="ECO:0000313" key="3">
    <source>
        <dbReference type="Proteomes" id="UP001230504"/>
    </source>
</evidence>
<accession>A0AAD8Q3I8</accession>
<keyword evidence="1" id="KW-0732">Signal</keyword>
<gene>
    <name evidence="2" type="ORF">LY79DRAFT_129272</name>
</gene>
<name>A0AAD8Q3I8_9PEZI</name>
<protein>
    <recommendedName>
        <fullName evidence="4">Secreted protein</fullName>
    </recommendedName>
</protein>
<reference evidence="2" key="1">
    <citation type="submission" date="2021-06" db="EMBL/GenBank/DDBJ databases">
        <title>Comparative genomics, transcriptomics and evolutionary studies reveal genomic signatures of adaptation to plant cell wall in hemibiotrophic fungi.</title>
        <authorList>
            <consortium name="DOE Joint Genome Institute"/>
            <person name="Baroncelli R."/>
            <person name="Diaz J.F."/>
            <person name="Benocci T."/>
            <person name="Peng M."/>
            <person name="Battaglia E."/>
            <person name="Haridas S."/>
            <person name="Andreopoulos W."/>
            <person name="Labutti K."/>
            <person name="Pangilinan J."/>
            <person name="Floch G.L."/>
            <person name="Makela M.R."/>
            <person name="Henrissat B."/>
            <person name="Grigoriev I.V."/>
            <person name="Crouch J.A."/>
            <person name="De Vries R.P."/>
            <person name="Sukno S.A."/>
            <person name="Thon M.R."/>
        </authorList>
    </citation>
    <scope>NUCLEOTIDE SEQUENCE</scope>
    <source>
        <strain evidence="2">CBS 125086</strain>
    </source>
</reference>
<proteinExistence type="predicted"/>
<feature type="signal peptide" evidence="1">
    <location>
        <begin position="1"/>
        <end position="16"/>
    </location>
</feature>
<comment type="caution">
    <text evidence="2">The sequence shown here is derived from an EMBL/GenBank/DDBJ whole genome shotgun (WGS) entry which is preliminary data.</text>
</comment>
<dbReference type="AlphaFoldDB" id="A0AAD8Q3I8"/>
<evidence type="ECO:0008006" key="4">
    <source>
        <dbReference type="Google" id="ProtNLM"/>
    </source>
</evidence>
<feature type="chain" id="PRO_5042141724" description="Secreted protein" evidence="1">
    <location>
        <begin position="17"/>
        <end position="94"/>
    </location>
</feature>
<evidence type="ECO:0000256" key="1">
    <source>
        <dbReference type="SAM" id="SignalP"/>
    </source>
</evidence>
<dbReference type="EMBL" id="JAHLJV010000018">
    <property type="protein sequence ID" value="KAK1594895.1"/>
    <property type="molecule type" value="Genomic_DNA"/>
</dbReference>
<dbReference type="GeneID" id="85435076"/>
<keyword evidence="3" id="KW-1185">Reference proteome</keyword>